<evidence type="ECO:0000313" key="3">
    <source>
        <dbReference type="EMBL" id="CAL4114671.1"/>
    </source>
</evidence>
<evidence type="ECO:0000256" key="2">
    <source>
        <dbReference type="SAM" id="SignalP"/>
    </source>
</evidence>
<organism evidence="3 4">
    <name type="scientific">Meganyctiphanes norvegica</name>
    <name type="common">Northern krill</name>
    <name type="synonym">Thysanopoda norvegica</name>
    <dbReference type="NCBI Taxonomy" id="48144"/>
    <lineage>
        <taxon>Eukaryota</taxon>
        <taxon>Metazoa</taxon>
        <taxon>Ecdysozoa</taxon>
        <taxon>Arthropoda</taxon>
        <taxon>Crustacea</taxon>
        <taxon>Multicrustacea</taxon>
        <taxon>Malacostraca</taxon>
        <taxon>Eumalacostraca</taxon>
        <taxon>Eucarida</taxon>
        <taxon>Euphausiacea</taxon>
        <taxon>Euphausiidae</taxon>
        <taxon>Meganyctiphanes</taxon>
    </lineage>
</organism>
<evidence type="ECO:0000256" key="1">
    <source>
        <dbReference type="SAM" id="MobiDB-lite"/>
    </source>
</evidence>
<accession>A0AAV2R5Y9</accession>
<feature type="region of interest" description="Disordered" evidence="1">
    <location>
        <begin position="86"/>
        <end position="155"/>
    </location>
</feature>
<proteinExistence type="predicted"/>
<sequence length="297" mass="33932">MRIPVVVVVLGMLGTVIADREVRPGQLQEPTQHEATHLLDKDEENQHEHHHKKPKQKQEMTWIFLHQKLPLVRPNPKLVVPSETFPNKFETEDDDDNFNHHHKHHSIERDPVPKPHLVEEDSDDDHEDRNEVEHHHKGEHHQVKHHHSGHHEKPEHIEEHVIAPEAHTTTRYIPDLPEEPTETTDKPEIYLEEAAIREPFVLSVTEGKTEGKQDYSGLPSILQPIIPGGGGSRFEDVERERLEEAKMSQVKEKLDDSDATSMGAESLSSGSLSIILSSSLLLQATLILQFPVFRIVP</sequence>
<dbReference type="EMBL" id="CAXKWB010015868">
    <property type="protein sequence ID" value="CAL4114671.1"/>
    <property type="molecule type" value="Genomic_DNA"/>
</dbReference>
<dbReference type="AlphaFoldDB" id="A0AAV2R5Y9"/>
<feature type="signal peptide" evidence="2">
    <location>
        <begin position="1"/>
        <end position="18"/>
    </location>
</feature>
<name>A0AAV2R5Y9_MEGNR</name>
<keyword evidence="4" id="KW-1185">Reference proteome</keyword>
<comment type="caution">
    <text evidence="3">The sequence shown here is derived from an EMBL/GenBank/DDBJ whole genome shotgun (WGS) entry which is preliminary data.</text>
</comment>
<feature type="compositionally biased region" description="Basic residues" evidence="1">
    <location>
        <begin position="137"/>
        <end position="150"/>
    </location>
</feature>
<feature type="compositionally biased region" description="Basic and acidic residues" evidence="1">
    <location>
        <begin position="127"/>
        <end position="136"/>
    </location>
</feature>
<gene>
    <name evidence="3" type="ORF">MNOR_LOCUS20483</name>
</gene>
<feature type="chain" id="PRO_5043785823" evidence="2">
    <location>
        <begin position="19"/>
        <end position="297"/>
    </location>
</feature>
<evidence type="ECO:0000313" key="4">
    <source>
        <dbReference type="Proteomes" id="UP001497623"/>
    </source>
</evidence>
<dbReference type="Proteomes" id="UP001497623">
    <property type="component" value="Unassembled WGS sequence"/>
</dbReference>
<reference evidence="3 4" key="1">
    <citation type="submission" date="2024-05" db="EMBL/GenBank/DDBJ databases">
        <authorList>
            <person name="Wallberg A."/>
        </authorList>
    </citation>
    <scope>NUCLEOTIDE SEQUENCE [LARGE SCALE GENOMIC DNA]</scope>
</reference>
<feature type="compositionally biased region" description="Basic and acidic residues" evidence="1">
    <location>
        <begin position="107"/>
        <end position="119"/>
    </location>
</feature>
<protein>
    <submittedName>
        <fullName evidence="3">Uncharacterized protein</fullName>
    </submittedName>
</protein>
<keyword evidence="2" id="KW-0732">Signal</keyword>